<reference evidence="6" key="1">
    <citation type="journal article" date="2019" name="Int. J. Syst. Evol. Microbiol.">
        <title>The Global Catalogue of Microorganisms (GCM) 10K type strain sequencing project: providing services to taxonomists for standard genome sequencing and annotation.</title>
        <authorList>
            <consortium name="The Broad Institute Genomics Platform"/>
            <consortium name="The Broad Institute Genome Sequencing Center for Infectious Disease"/>
            <person name="Wu L."/>
            <person name="Ma J."/>
        </authorList>
    </citation>
    <scope>NUCLEOTIDE SEQUENCE [LARGE SCALE GENOMIC DNA]</scope>
    <source>
        <strain evidence="6">CGMCC 4.7152</strain>
    </source>
</reference>
<name>A0ABV9VUF2_9ACTN</name>
<dbReference type="Gene3D" id="3.40.50.1820">
    <property type="entry name" value="alpha/beta hydrolase"/>
    <property type="match status" value="1"/>
</dbReference>
<dbReference type="GO" id="GO:0016787">
    <property type="term" value="F:hydrolase activity"/>
    <property type="evidence" value="ECO:0007669"/>
    <property type="project" value="UniProtKB-KW"/>
</dbReference>
<dbReference type="PANTHER" id="PTHR43248">
    <property type="entry name" value="2-SUCCINYL-6-HYDROXY-2,4-CYCLOHEXADIENE-1-CARBOXYLATE SYNTHASE"/>
    <property type="match status" value="1"/>
</dbReference>
<proteinExistence type="inferred from homology"/>
<sequence>MPPTGRSTISWLRAAAALAVGAGLLAGAAGRAAADPSDLAAAVPTPKLEWTDCGGGFQCATATVPRDYGDRRGPTFRLPVIKWPAKDQSRRIGSMFVNPGGPGGSGVGFLRGAPPGALDTFARFDVVSWDPRGIAGSVPAVDCSTPEEDNASPSTTFTPLFELDLKAAVRSARDSVRTCAERNPGILPYLGTANSARDLDLLRRAVGDEKLTYLGMSYGAHIGATYASLFPGRARALLLDSPVDPDVWTNRPFEMRREQNASFENSLDRFFASGGFPEDGFDDLVAAMNRAPLPAPHAQHPDSVRGDDVLRVATHAMYARYDWTLLSKALREAAAGDASFMRDLLDYYTGRAPDGTYQATASYYAVTAQDHRLPRDVQDYVGDARHSYAMFPHQWMYAFGQDLVYAVYDQPQKDVFRGPFRNPAGAAPVLVIAGTHDPATPYQWGRRMVEQLGNARLLTYKADGHVAATDFNPCIGAAMLTYLDTAALPAEGASCTQSAPAAAASLTGGAPRWLVPRER</sequence>
<dbReference type="RefSeq" id="WP_380115237.1">
    <property type="nucleotide sequence ID" value="NZ_JBHSIU010000014.1"/>
</dbReference>
<dbReference type="InterPro" id="IPR029058">
    <property type="entry name" value="AB_hydrolase_fold"/>
</dbReference>
<evidence type="ECO:0000256" key="3">
    <source>
        <dbReference type="SAM" id="SignalP"/>
    </source>
</evidence>
<feature type="chain" id="PRO_5045927857" evidence="3">
    <location>
        <begin position="29"/>
        <end position="519"/>
    </location>
</feature>
<evidence type="ECO:0000313" key="5">
    <source>
        <dbReference type="EMBL" id="MFC4998960.1"/>
    </source>
</evidence>
<evidence type="ECO:0000313" key="6">
    <source>
        <dbReference type="Proteomes" id="UP001595912"/>
    </source>
</evidence>
<accession>A0ABV9VUF2</accession>
<evidence type="ECO:0000256" key="1">
    <source>
        <dbReference type="ARBA" id="ARBA00010088"/>
    </source>
</evidence>
<dbReference type="Pfam" id="PF08386">
    <property type="entry name" value="Abhydrolase_4"/>
    <property type="match status" value="1"/>
</dbReference>
<dbReference type="InterPro" id="IPR051601">
    <property type="entry name" value="Serine_prot/Carboxylest_S33"/>
</dbReference>
<keyword evidence="6" id="KW-1185">Reference proteome</keyword>
<dbReference type="InterPro" id="IPR013595">
    <property type="entry name" value="Pept_S33_TAP-like_C"/>
</dbReference>
<feature type="domain" description="Peptidase S33 tripeptidyl aminopeptidase-like C-terminal" evidence="4">
    <location>
        <begin position="422"/>
        <end position="495"/>
    </location>
</feature>
<dbReference type="Proteomes" id="UP001595912">
    <property type="component" value="Unassembled WGS sequence"/>
</dbReference>
<dbReference type="PANTHER" id="PTHR43248:SF30">
    <property type="entry name" value="AB HYDROLASE-1 DOMAIN-CONTAINING PROTEIN"/>
    <property type="match status" value="1"/>
</dbReference>
<dbReference type="EMBL" id="JBHSIU010000014">
    <property type="protein sequence ID" value="MFC4998960.1"/>
    <property type="molecule type" value="Genomic_DNA"/>
</dbReference>
<comment type="caution">
    <text evidence="5">The sequence shown here is derived from an EMBL/GenBank/DDBJ whole genome shotgun (WGS) entry which is preliminary data.</text>
</comment>
<comment type="similarity">
    <text evidence="1">Belongs to the peptidase S33 family.</text>
</comment>
<feature type="signal peptide" evidence="3">
    <location>
        <begin position="1"/>
        <end position="28"/>
    </location>
</feature>
<evidence type="ECO:0000256" key="2">
    <source>
        <dbReference type="ARBA" id="ARBA00022801"/>
    </source>
</evidence>
<protein>
    <submittedName>
        <fullName evidence="5">Alpha/beta hydrolase</fullName>
    </submittedName>
</protein>
<gene>
    <name evidence="5" type="ORF">ACFPIJ_14080</name>
</gene>
<keyword evidence="2 5" id="KW-0378">Hydrolase</keyword>
<organism evidence="5 6">
    <name type="scientific">Dactylosporangium cerinum</name>
    <dbReference type="NCBI Taxonomy" id="1434730"/>
    <lineage>
        <taxon>Bacteria</taxon>
        <taxon>Bacillati</taxon>
        <taxon>Actinomycetota</taxon>
        <taxon>Actinomycetes</taxon>
        <taxon>Micromonosporales</taxon>
        <taxon>Micromonosporaceae</taxon>
        <taxon>Dactylosporangium</taxon>
    </lineage>
</organism>
<keyword evidence="3" id="KW-0732">Signal</keyword>
<dbReference type="SUPFAM" id="SSF53474">
    <property type="entry name" value="alpha/beta-Hydrolases"/>
    <property type="match status" value="1"/>
</dbReference>
<evidence type="ECO:0000259" key="4">
    <source>
        <dbReference type="Pfam" id="PF08386"/>
    </source>
</evidence>